<keyword evidence="1" id="KW-0472">Membrane</keyword>
<dbReference type="InterPro" id="IPR036139">
    <property type="entry name" value="Vir_assoc_V_ag_sf"/>
</dbReference>
<gene>
    <name evidence="2" type="ORF">SAMN05444955_10510</name>
</gene>
<organism evidence="2 3">
    <name type="scientific">Lihuaxuella thermophila</name>
    <dbReference type="NCBI Taxonomy" id="1173111"/>
    <lineage>
        <taxon>Bacteria</taxon>
        <taxon>Bacillati</taxon>
        <taxon>Bacillota</taxon>
        <taxon>Bacilli</taxon>
        <taxon>Bacillales</taxon>
        <taxon>Thermoactinomycetaceae</taxon>
        <taxon>Lihuaxuella</taxon>
    </lineage>
</organism>
<evidence type="ECO:0000256" key="1">
    <source>
        <dbReference type="SAM" id="Phobius"/>
    </source>
</evidence>
<dbReference type="AlphaFoldDB" id="A0A1H8D672"/>
<feature type="transmembrane region" description="Helical" evidence="1">
    <location>
        <begin position="25"/>
        <end position="56"/>
    </location>
</feature>
<dbReference type="Gene3D" id="2.60.40.10">
    <property type="entry name" value="Immunoglobulins"/>
    <property type="match status" value="1"/>
</dbReference>
<name>A0A1H8D672_9BACL</name>
<sequence>MSESKSNEILQQLGMIYQKIGWKKLLLWLLFIITGFWSKGAIFILGSIGFLIYAIIRVSDKETRKKGLIMLGVSGGSFFLGLIVLIVWGVSSALTDPPAASPKADTPVAAQETKKEVKPTVKLSFDSTTITTQDNKYIIKGSTEPGTKVTMFYNGKPSGVRVDEKGNFQFEVDTNVPREYSYEVVASKDGYQEARQTITVTREKTAAEIAAEKKAKEEAFKKSCITVKYGQLEKSPDKYIGKNVKFRGQVLEIQESNGIGFMRIAVTYRGYDIWDFNDVVWVNYFGSTDAVEEDIVTVYGTMMEQKTYTSQAGWTITIPQMNAEIIEEK</sequence>
<dbReference type="GO" id="GO:0005576">
    <property type="term" value="C:extracellular region"/>
    <property type="evidence" value="ECO:0007669"/>
    <property type="project" value="InterPro"/>
</dbReference>
<proteinExistence type="predicted"/>
<keyword evidence="1" id="KW-0812">Transmembrane</keyword>
<dbReference type="SUPFAM" id="SSF103388">
    <property type="entry name" value="Virulence-associated V antigen"/>
    <property type="match status" value="1"/>
</dbReference>
<dbReference type="RefSeq" id="WP_089966549.1">
    <property type="nucleotide sequence ID" value="NZ_FOCQ01000005.1"/>
</dbReference>
<dbReference type="OrthoDB" id="1656098at2"/>
<accession>A0A1H8D672</accession>
<feature type="transmembrane region" description="Helical" evidence="1">
    <location>
        <begin position="68"/>
        <end position="90"/>
    </location>
</feature>
<dbReference type="InterPro" id="IPR013783">
    <property type="entry name" value="Ig-like_fold"/>
</dbReference>
<reference evidence="2 3" key="1">
    <citation type="submission" date="2016-10" db="EMBL/GenBank/DDBJ databases">
        <authorList>
            <person name="de Groot N.N."/>
        </authorList>
    </citation>
    <scope>NUCLEOTIDE SEQUENCE [LARGE SCALE GENOMIC DNA]</scope>
    <source>
        <strain evidence="2 3">DSM 46701</strain>
    </source>
</reference>
<dbReference type="EMBL" id="FOCQ01000005">
    <property type="protein sequence ID" value="SEN02801.1"/>
    <property type="molecule type" value="Genomic_DNA"/>
</dbReference>
<protein>
    <submittedName>
        <fullName evidence="2">Uncharacterized protein</fullName>
    </submittedName>
</protein>
<dbReference type="STRING" id="1173111.SAMN05444955_10510"/>
<keyword evidence="3" id="KW-1185">Reference proteome</keyword>
<keyword evidence="1" id="KW-1133">Transmembrane helix</keyword>
<evidence type="ECO:0000313" key="3">
    <source>
        <dbReference type="Proteomes" id="UP000199695"/>
    </source>
</evidence>
<evidence type="ECO:0000313" key="2">
    <source>
        <dbReference type="EMBL" id="SEN02801.1"/>
    </source>
</evidence>
<dbReference type="Proteomes" id="UP000199695">
    <property type="component" value="Unassembled WGS sequence"/>
</dbReference>